<name>A0ABV2J3C4_9HYPH</name>
<dbReference type="PANTHER" id="PTHR30037:SF3">
    <property type="entry name" value="BLR0857 PROTEIN"/>
    <property type="match status" value="1"/>
</dbReference>
<evidence type="ECO:0000313" key="2">
    <source>
        <dbReference type="Proteomes" id="UP001549047"/>
    </source>
</evidence>
<protein>
    <submittedName>
        <fullName evidence="1">3-methyladenine DNA glycosylase Tag</fullName>
    </submittedName>
</protein>
<accession>A0ABV2J3C4</accession>
<evidence type="ECO:0000313" key="1">
    <source>
        <dbReference type="EMBL" id="MET3615268.1"/>
    </source>
</evidence>
<keyword evidence="2" id="KW-1185">Reference proteome</keyword>
<organism evidence="1 2">
    <name type="scientific">Rhizobium aquaticum</name>
    <dbReference type="NCBI Taxonomy" id="1549636"/>
    <lineage>
        <taxon>Bacteria</taxon>
        <taxon>Pseudomonadati</taxon>
        <taxon>Pseudomonadota</taxon>
        <taxon>Alphaproteobacteria</taxon>
        <taxon>Hyphomicrobiales</taxon>
        <taxon>Rhizobiaceae</taxon>
        <taxon>Rhizobium/Agrobacterium group</taxon>
        <taxon>Rhizobium</taxon>
    </lineage>
</organism>
<dbReference type="RefSeq" id="WP_354557741.1">
    <property type="nucleotide sequence ID" value="NZ_JBEPMB010000006.1"/>
</dbReference>
<dbReference type="Proteomes" id="UP001549047">
    <property type="component" value="Unassembled WGS sequence"/>
</dbReference>
<dbReference type="SUPFAM" id="SSF48150">
    <property type="entry name" value="DNA-glycosylase"/>
    <property type="match status" value="1"/>
</dbReference>
<dbReference type="InterPro" id="IPR052891">
    <property type="entry name" value="DNA-3mA_glycosylase"/>
</dbReference>
<dbReference type="InterPro" id="IPR011257">
    <property type="entry name" value="DNA_glycosylase"/>
</dbReference>
<gene>
    <name evidence="1" type="ORF">ABID16_003611</name>
</gene>
<proteinExistence type="predicted"/>
<dbReference type="PANTHER" id="PTHR30037">
    <property type="entry name" value="DNA-3-METHYLADENINE GLYCOSYLASE 1"/>
    <property type="match status" value="1"/>
</dbReference>
<comment type="caution">
    <text evidence="1">The sequence shown here is derived from an EMBL/GenBank/DDBJ whole genome shotgun (WGS) entry which is preliminary data.</text>
</comment>
<dbReference type="Pfam" id="PF03352">
    <property type="entry name" value="Adenine_glyco"/>
    <property type="match status" value="1"/>
</dbReference>
<reference evidence="1 2" key="1">
    <citation type="submission" date="2024-06" db="EMBL/GenBank/DDBJ databases">
        <title>Genomic Encyclopedia of Type Strains, Phase IV (KMG-IV): sequencing the most valuable type-strain genomes for metagenomic binning, comparative biology and taxonomic classification.</title>
        <authorList>
            <person name="Goeker M."/>
        </authorList>
    </citation>
    <scope>NUCLEOTIDE SEQUENCE [LARGE SCALE GENOMIC DNA]</scope>
    <source>
        <strain evidence="1 2">DSM 29780</strain>
    </source>
</reference>
<dbReference type="EMBL" id="JBEPMB010000006">
    <property type="protein sequence ID" value="MET3615268.1"/>
    <property type="molecule type" value="Genomic_DNA"/>
</dbReference>
<dbReference type="Gene3D" id="1.10.340.30">
    <property type="entry name" value="Hypothetical protein, domain 2"/>
    <property type="match status" value="1"/>
</dbReference>
<dbReference type="InterPro" id="IPR005019">
    <property type="entry name" value="Adenine_glyco"/>
</dbReference>
<sequence>MRTFDEIWAISSSRQGGDAALEAQLSKPKTSDELKATPDDRYLSLATKCIFQAGFNWKVVEAMWPGFEAAFEGFDIGHCLMLHDEDFGRLVSDTRIVRHGPKIRAVQENARFFADLAEEHGSVGAFLADWPSSDYMGLLDVLKKRGTRLGGNTGQYFLRFAGVDSFILSQSVTNRLIAEGIVDKAPGSKKEKEAVQAAFNHWKAECGRSFNEISKVLGMSID</sequence>